<evidence type="ECO:0000313" key="3">
    <source>
        <dbReference type="EMBL" id="OJI95656.1"/>
    </source>
</evidence>
<dbReference type="EMBL" id="MLCB01000009">
    <property type="protein sequence ID" value="OJI95656.1"/>
    <property type="molecule type" value="Genomic_DNA"/>
</dbReference>
<feature type="domain" description="SPW repeat-containing integral membrane" evidence="2">
    <location>
        <begin position="8"/>
        <end position="105"/>
    </location>
</feature>
<protein>
    <recommendedName>
        <fullName evidence="2">SPW repeat-containing integral membrane domain-containing protein</fullName>
    </recommendedName>
</protein>
<evidence type="ECO:0000313" key="4">
    <source>
        <dbReference type="Proteomes" id="UP000184514"/>
    </source>
</evidence>
<dbReference type="OrthoDB" id="7871566at2"/>
<gene>
    <name evidence="3" type="ORF">PFRI_01040</name>
</gene>
<keyword evidence="1" id="KW-1133">Transmembrane helix</keyword>
<keyword evidence="1" id="KW-0472">Membrane</keyword>
<sequence>MRDREVFRWAFAISGLWLILSPFLFLGGASSFGTDVIGEAATFVIMGLMALVTTCFSFSKYDKAYTYSGLALGLFFVAVPPFAGFTETIAIWNAGLVGMFLAFVAFWEVIHRTPEPVATLPLCGAQDAPHAFNLKLSAPFGQIGPSEATQLHTHNVYIEACNQRVFR</sequence>
<name>A0A1L9P2D3_9RHOB</name>
<dbReference type="InterPro" id="IPR005530">
    <property type="entry name" value="SPW"/>
</dbReference>
<evidence type="ECO:0000256" key="1">
    <source>
        <dbReference type="SAM" id="Phobius"/>
    </source>
</evidence>
<keyword evidence="4" id="KW-1185">Reference proteome</keyword>
<organism evidence="3 4">
    <name type="scientific">Planktotalea frisia</name>
    <dbReference type="NCBI Taxonomy" id="696762"/>
    <lineage>
        <taxon>Bacteria</taxon>
        <taxon>Pseudomonadati</taxon>
        <taxon>Pseudomonadota</taxon>
        <taxon>Alphaproteobacteria</taxon>
        <taxon>Rhodobacterales</taxon>
        <taxon>Paracoccaceae</taxon>
        <taxon>Planktotalea</taxon>
    </lineage>
</organism>
<keyword evidence="1" id="KW-0812">Transmembrane</keyword>
<dbReference type="Pfam" id="PF03779">
    <property type="entry name" value="SPW"/>
    <property type="match status" value="1"/>
</dbReference>
<dbReference type="RefSeq" id="WP_072628818.1">
    <property type="nucleotide sequence ID" value="NZ_JABBAN010000072.1"/>
</dbReference>
<feature type="transmembrane region" description="Helical" evidence="1">
    <location>
        <begin position="40"/>
        <end position="58"/>
    </location>
</feature>
<accession>A0A1L9P2D3</accession>
<feature type="transmembrane region" description="Helical" evidence="1">
    <location>
        <begin position="7"/>
        <end position="28"/>
    </location>
</feature>
<dbReference type="AlphaFoldDB" id="A0A1L9P2D3"/>
<feature type="transmembrane region" description="Helical" evidence="1">
    <location>
        <begin position="89"/>
        <end position="110"/>
    </location>
</feature>
<dbReference type="Proteomes" id="UP000184514">
    <property type="component" value="Unassembled WGS sequence"/>
</dbReference>
<comment type="caution">
    <text evidence="3">The sequence shown here is derived from an EMBL/GenBank/DDBJ whole genome shotgun (WGS) entry which is preliminary data.</text>
</comment>
<feature type="transmembrane region" description="Helical" evidence="1">
    <location>
        <begin position="65"/>
        <end position="83"/>
    </location>
</feature>
<reference evidence="3 4" key="1">
    <citation type="submission" date="2016-10" db="EMBL/GenBank/DDBJ databases">
        <title>Genome sequence of Planktotalea frisia SH6-1.</title>
        <authorList>
            <person name="Poehlein A."/>
            <person name="Bakenhus I."/>
            <person name="Voget S."/>
            <person name="Brinkhoff T."/>
            <person name="Simon M."/>
        </authorList>
    </citation>
    <scope>NUCLEOTIDE SEQUENCE [LARGE SCALE GENOMIC DNA]</scope>
    <source>
        <strain evidence="3 4">SH6-1</strain>
    </source>
</reference>
<proteinExistence type="predicted"/>
<evidence type="ECO:0000259" key="2">
    <source>
        <dbReference type="Pfam" id="PF03779"/>
    </source>
</evidence>